<evidence type="ECO:0000313" key="2">
    <source>
        <dbReference type="Proteomes" id="UP000029453"/>
    </source>
</evidence>
<sequence length="41" mass="4528">IEQLDSNKMGHKGDKWKLYNGDGKNARRIASLTAEGKIVGK</sequence>
<keyword evidence="2" id="KW-1185">Reference proteome</keyword>
<name>M9M4A0_PAEPP</name>
<protein>
    <submittedName>
        <fullName evidence="1">Uncharacterized protein</fullName>
    </submittedName>
</protein>
<comment type="caution">
    <text evidence="1">The sequence shown here is derived from an EMBL/GenBank/DDBJ whole genome shotgun (WGS) entry which is preliminary data.</text>
</comment>
<dbReference type="Proteomes" id="UP000029453">
    <property type="component" value="Unassembled WGS sequence"/>
</dbReference>
<dbReference type="AlphaFoldDB" id="M9M4A0"/>
<accession>M9M4A0</accession>
<gene>
    <name evidence="1" type="ORF">PPOP_3309</name>
</gene>
<dbReference type="EMBL" id="BALG01000283">
    <property type="protein sequence ID" value="GAC43909.1"/>
    <property type="molecule type" value="Genomic_DNA"/>
</dbReference>
<proteinExistence type="predicted"/>
<organism evidence="1 2">
    <name type="scientific">Paenibacillus popilliae ATCC 14706</name>
    <dbReference type="NCBI Taxonomy" id="1212764"/>
    <lineage>
        <taxon>Bacteria</taxon>
        <taxon>Bacillati</taxon>
        <taxon>Bacillota</taxon>
        <taxon>Bacilli</taxon>
        <taxon>Bacillales</taxon>
        <taxon>Paenibacillaceae</taxon>
        <taxon>Paenibacillus</taxon>
    </lineage>
</organism>
<feature type="non-terminal residue" evidence="1">
    <location>
        <position position="1"/>
    </location>
</feature>
<reference evidence="1 2" key="1">
    <citation type="submission" date="2012-10" db="EMBL/GenBank/DDBJ databases">
        <title>Draft Genome Sequence of Paenibacillus popilliae ATCC 14706T.</title>
        <authorList>
            <person name="Iiyama K."/>
            <person name="Mori K."/>
            <person name="Mon H."/>
            <person name="Chieda Y."/>
            <person name="Lee J.M."/>
            <person name="Kusakabe T."/>
            <person name="Tashiro K."/>
            <person name="Asano S."/>
            <person name="Yasunaga-Aoki C."/>
            <person name="Shimizu S."/>
        </authorList>
    </citation>
    <scope>NUCLEOTIDE SEQUENCE [LARGE SCALE GENOMIC DNA]</scope>
    <source>
        <strain evidence="1 2">ATCC 14706</strain>
    </source>
</reference>
<evidence type="ECO:0000313" key="1">
    <source>
        <dbReference type="EMBL" id="GAC43909.1"/>
    </source>
</evidence>